<dbReference type="Gene3D" id="1.10.260.40">
    <property type="entry name" value="lambda repressor-like DNA-binding domains"/>
    <property type="match status" value="1"/>
</dbReference>
<dbReference type="PROSITE" id="PS00356">
    <property type="entry name" value="HTH_LACI_1"/>
    <property type="match status" value="1"/>
</dbReference>
<feature type="domain" description="HTH lacI-type" evidence="4">
    <location>
        <begin position="3"/>
        <end position="41"/>
    </location>
</feature>
<evidence type="ECO:0000256" key="3">
    <source>
        <dbReference type="ARBA" id="ARBA00023163"/>
    </source>
</evidence>
<comment type="caution">
    <text evidence="5">The sequence shown here is derived from an EMBL/GenBank/DDBJ whole genome shotgun (WGS) entry which is preliminary data.</text>
</comment>
<dbReference type="CDD" id="cd01392">
    <property type="entry name" value="HTH_LacI"/>
    <property type="match status" value="1"/>
</dbReference>
<protein>
    <submittedName>
        <fullName evidence="5">HTH-type transcriptional regulator DegA</fullName>
    </submittedName>
</protein>
<sequence>MASTIYDIAKHAGVSKSTVSRVLNNQANISEESRKKVLEAI</sequence>
<keyword evidence="6" id="KW-1185">Reference proteome</keyword>
<evidence type="ECO:0000313" key="6">
    <source>
        <dbReference type="Proteomes" id="UP000003412"/>
    </source>
</evidence>
<dbReference type="Proteomes" id="UP000003412">
    <property type="component" value="Chromosome"/>
</dbReference>
<dbReference type="PRINTS" id="PR00036">
    <property type="entry name" value="HTHLACI"/>
</dbReference>
<keyword evidence="3" id="KW-0804">Transcription</keyword>
<proteinExistence type="predicted"/>
<evidence type="ECO:0000313" key="5">
    <source>
        <dbReference type="EMBL" id="EFR86376.1"/>
    </source>
</evidence>
<evidence type="ECO:0000259" key="4">
    <source>
        <dbReference type="PROSITE" id="PS50932"/>
    </source>
</evidence>
<keyword evidence="1" id="KW-0805">Transcription regulation</keyword>
<feature type="non-terminal residue" evidence="5">
    <location>
        <position position="41"/>
    </location>
</feature>
<dbReference type="InterPro" id="IPR010982">
    <property type="entry name" value="Lambda_DNA-bd_dom_sf"/>
</dbReference>
<gene>
    <name evidence="5" type="ORF">NT05LM_3337</name>
</gene>
<keyword evidence="2" id="KW-0238">DNA-binding</keyword>
<dbReference type="SUPFAM" id="SSF47413">
    <property type="entry name" value="lambda repressor-like DNA-binding domains"/>
    <property type="match status" value="1"/>
</dbReference>
<name>A0ABP2JSV0_9LIST</name>
<evidence type="ECO:0000256" key="2">
    <source>
        <dbReference type="ARBA" id="ARBA00023125"/>
    </source>
</evidence>
<reference evidence="5 6" key="1">
    <citation type="journal article" date="2010" name="Microbiol. Resour. Announc.">
        <title>Comparative genomics of the bacterial genus Listeria: Genome evolution is characterized by limited gene acquisition and limited gene loss.</title>
        <authorList>
            <person name="den Bakker H.C."/>
            <person name="Cummings C.A."/>
            <person name="Ferreira V."/>
            <person name="Vatta P."/>
            <person name="Orsi R.H."/>
            <person name="Degoricija L."/>
            <person name="Barker M."/>
            <person name="Petrauskene O."/>
            <person name="Furtado M.R."/>
            <person name="Wiedmann M."/>
        </authorList>
    </citation>
    <scope>NUCLEOTIDE SEQUENCE [LARGE SCALE GENOMIC DNA]</scope>
    <source>
        <strain evidence="5 6">FSL S4-120</strain>
    </source>
</reference>
<dbReference type="SMART" id="SM00354">
    <property type="entry name" value="HTH_LACI"/>
    <property type="match status" value="1"/>
</dbReference>
<dbReference type="PANTHER" id="PTHR30146:SF109">
    <property type="entry name" value="HTH-TYPE TRANSCRIPTIONAL REGULATOR GALS"/>
    <property type="match status" value="1"/>
</dbReference>
<accession>A0ABP2JSV0</accession>
<evidence type="ECO:0000256" key="1">
    <source>
        <dbReference type="ARBA" id="ARBA00023015"/>
    </source>
</evidence>
<dbReference type="InterPro" id="IPR000843">
    <property type="entry name" value="HTH_LacI"/>
</dbReference>
<organism evidence="5 6">
    <name type="scientific">Listeria marthii FSL S4-120</name>
    <dbReference type="NCBI Taxonomy" id="702457"/>
    <lineage>
        <taxon>Bacteria</taxon>
        <taxon>Bacillati</taxon>
        <taxon>Bacillota</taxon>
        <taxon>Bacilli</taxon>
        <taxon>Bacillales</taxon>
        <taxon>Listeriaceae</taxon>
        <taxon>Listeria</taxon>
    </lineage>
</organism>
<dbReference type="EMBL" id="ADXF01001189">
    <property type="protein sequence ID" value="EFR86376.1"/>
    <property type="molecule type" value="Genomic_DNA"/>
</dbReference>
<dbReference type="PROSITE" id="PS50932">
    <property type="entry name" value="HTH_LACI_2"/>
    <property type="match status" value="1"/>
</dbReference>
<dbReference type="PANTHER" id="PTHR30146">
    <property type="entry name" value="LACI-RELATED TRANSCRIPTIONAL REPRESSOR"/>
    <property type="match status" value="1"/>
</dbReference>
<dbReference type="Pfam" id="PF00356">
    <property type="entry name" value="LacI"/>
    <property type="match status" value="1"/>
</dbReference>